<dbReference type="Pfam" id="PF01053">
    <property type="entry name" value="Cys_Met_Meta_PP"/>
    <property type="match status" value="1"/>
</dbReference>
<dbReference type="Proteomes" id="UP000832034">
    <property type="component" value="Chromosome"/>
</dbReference>
<keyword evidence="2 3" id="KW-0663">Pyridoxal phosphate</keyword>
<comment type="cofactor">
    <cofactor evidence="1 3 4">
        <name>pyridoxal 5'-phosphate</name>
        <dbReference type="ChEBI" id="CHEBI:597326"/>
    </cofactor>
</comment>
<dbReference type="PIRSF" id="PIRSF001434">
    <property type="entry name" value="CGS"/>
    <property type="match status" value="1"/>
</dbReference>
<comment type="subunit">
    <text evidence="3">Homotetramer.</text>
</comment>
<dbReference type="GO" id="GO:0016829">
    <property type="term" value="F:lyase activity"/>
    <property type="evidence" value="ECO:0007669"/>
    <property type="project" value="UniProtKB-KW"/>
</dbReference>
<dbReference type="PANTHER" id="PTHR11808">
    <property type="entry name" value="TRANS-SULFURATION ENZYME FAMILY MEMBER"/>
    <property type="match status" value="1"/>
</dbReference>
<comment type="function">
    <text evidence="3">Catalyzes the formation of L-homocysteine from O-succinyl-L-homoserine (OSHS) and hydrogen sulfide.</text>
</comment>
<comment type="pathway">
    <text evidence="3">Amino-acid biosynthesis; L-methionine biosynthesis via de novo pathway; L-homocysteine from O-succinyl-L-homoserine: step 1/1.</text>
</comment>
<evidence type="ECO:0000256" key="3">
    <source>
        <dbReference type="HAMAP-Rule" id="MF_02056"/>
    </source>
</evidence>
<dbReference type="NCBIfam" id="NF006003">
    <property type="entry name" value="PRK08133.1"/>
    <property type="match status" value="1"/>
</dbReference>
<dbReference type="InterPro" id="IPR000277">
    <property type="entry name" value="Cys/Met-Metab_PyrdxlP-dep_enz"/>
</dbReference>
<organism evidence="5 6">
    <name type="scientific">Vitreoscilla stercoraria</name>
    <dbReference type="NCBI Taxonomy" id="61"/>
    <lineage>
        <taxon>Bacteria</taxon>
        <taxon>Pseudomonadati</taxon>
        <taxon>Pseudomonadota</taxon>
        <taxon>Betaproteobacteria</taxon>
        <taxon>Neisseriales</taxon>
        <taxon>Neisseriaceae</taxon>
        <taxon>Vitreoscilla</taxon>
    </lineage>
</organism>
<reference evidence="5" key="2">
    <citation type="journal article" date="2022" name="Res Sq">
        <title>Evolution of multicellular longitudinally dividing oral cavity symbionts (Neisseriaceae).</title>
        <authorList>
            <person name="Nyongesa S."/>
            <person name="Weber P."/>
            <person name="Bernet E."/>
            <person name="Pullido F."/>
            <person name="Nieckarz M."/>
            <person name="Delaby M."/>
            <person name="Nieves C."/>
            <person name="Viehboeck T."/>
            <person name="Krause N."/>
            <person name="Rivera-Millot A."/>
            <person name="Nakamura A."/>
            <person name="Vischer N."/>
            <person name="VanNieuwenhze M."/>
            <person name="Brun Y."/>
            <person name="Cava F."/>
            <person name="Bulgheresi S."/>
            <person name="Veyrier F."/>
        </authorList>
    </citation>
    <scope>NUCLEOTIDE SEQUENCE</scope>
    <source>
        <strain evidence="5">SAG 1488-6</strain>
    </source>
</reference>
<protein>
    <recommendedName>
        <fullName evidence="3">O-succinylhomoserine sulfhydrylase</fullName>
        <shortName evidence="3">OSH sulfhydrylase</shortName>
        <shortName evidence="3">OSHS sulfhydrylase</shortName>
        <ecNumber evidence="3">2.5.1.-</ecNumber>
    </recommendedName>
</protein>
<proteinExistence type="inferred from homology"/>
<dbReference type="HAMAP" id="MF_02056">
    <property type="entry name" value="MetZ"/>
    <property type="match status" value="1"/>
</dbReference>
<evidence type="ECO:0000256" key="1">
    <source>
        <dbReference type="ARBA" id="ARBA00001933"/>
    </source>
</evidence>
<dbReference type="InterPro" id="IPR006234">
    <property type="entry name" value="O-succ-hSer_sulfhydrylase"/>
</dbReference>
<gene>
    <name evidence="3" type="primary">metZ</name>
    <name evidence="5" type="ORF">LVJ81_03440</name>
</gene>
<comment type="similarity">
    <text evidence="3">Belongs to the trans-sulfuration enzymes family. MetZ subfamily.</text>
</comment>
<feature type="modified residue" description="N6-(pyridoxal phosphate)lysine" evidence="3">
    <location>
        <position position="207"/>
    </location>
</feature>
<dbReference type="InterPro" id="IPR015424">
    <property type="entry name" value="PyrdxlP-dep_Trfase"/>
</dbReference>
<accession>A0ABY4ECS9</accession>
<evidence type="ECO:0000313" key="6">
    <source>
        <dbReference type="Proteomes" id="UP000832034"/>
    </source>
</evidence>
<dbReference type="InterPro" id="IPR015421">
    <property type="entry name" value="PyrdxlP-dep_Trfase_major"/>
</dbReference>
<dbReference type="CDD" id="cd00614">
    <property type="entry name" value="CGS_like"/>
    <property type="match status" value="1"/>
</dbReference>
<dbReference type="NCBIfam" id="TIGR01325">
    <property type="entry name" value="O_suc_HS_sulf"/>
    <property type="match status" value="1"/>
</dbReference>
<keyword evidence="3" id="KW-0028">Amino-acid biosynthesis</keyword>
<reference evidence="5" key="1">
    <citation type="submission" date="2021-12" db="EMBL/GenBank/DDBJ databases">
        <authorList>
            <person name="Veyrier F.J."/>
        </authorList>
    </citation>
    <scope>NUCLEOTIDE SEQUENCE</scope>
    <source>
        <strain evidence="5">SAG 1488-6</strain>
    </source>
</reference>
<dbReference type="Gene3D" id="3.90.1150.10">
    <property type="entry name" value="Aspartate Aminotransferase, domain 1"/>
    <property type="match status" value="1"/>
</dbReference>
<evidence type="ECO:0000256" key="4">
    <source>
        <dbReference type="RuleBase" id="RU362118"/>
    </source>
</evidence>
<dbReference type="EC" id="2.5.1.-" evidence="3"/>
<keyword evidence="6" id="KW-1185">Reference proteome</keyword>
<dbReference type="RefSeq" id="WP_019958792.1">
    <property type="nucleotide sequence ID" value="NZ_CP091512.1"/>
</dbReference>
<dbReference type="SUPFAM" id="SSF53383">
    <property type="entry name" value="PLP-dependent transferases"/>
    <property type="match status" value="1"/>
</dbReference>
<sequence length="391" mass="42296">MSKSWHPETIAIRGGRQISDFSEHSQAVFMSSSFTYPTAEDASRLFVGEQEGFTYSRTANPTIMAFEQRMAQLEGAERAVATSSGMAAIHATLVSLLKQGDHLLSSHSLFGSTSSVVNNMLPRYGIEVTCVSPVDLSAWEAAIQTNTKVLFLETPSNPLGEVADIRALADLAHKHGAVLIVDNCFCTPAVQQPIALGADISLASATKGIDGHGRAIGGIVCGSNVLIEQVWNHVKTAGEIISPFNAWLLSSGLETLFVRLERECSNALTLARWLENHPKVEKVYYGGLESHPQHALAKEQQRMFGVVVAFEIKGARKEAWHVVDSVELFSRTGNLGDVKSTITHPYTTTHCRVSEEGKAAAGITESLIRLSVGLENVADLQADLEQALARM</sequence>
<name>A0ABY4ECS9_VITST</name>
<dbReference type="PANTHER" id="PTHR11808:SF80">
    <property type="entry name" value="CYSTATHIONINE GAMMA-LYASE"/>
    <property type="match status" value="1"/>
</dbReference>
<evidence type="ECO:0000256" key="2">
    <source>
        <dbReference type="ARBA" id="ARBA00022898"/>
    </source>
</evidence>
<keyword evidence="5" id="KW-0456">Lyase</keyword>
<evidence type="ECO:0000313" key="5">
    <source>
        <dbReference type="EMBL" id="UOO93096.1"/>
    </source>
</evidence>
<dbReference type="InterPro" id="IPR015422">
    <property type="entry name" value="PyrdxlP-dep_Trfase_small"/>
</dbReference>
<keyword evidence="3" id="KW-0808">Transferase</keyword>
<keyword evidence="3" id="KW-0486">Methionine biosynthesis</keyword>
<dbReference type="Gene3D" id="3.40.640.10">
    <property type="entry name" value="Type I PLP-dependent aspartate aminotransferase-like (Major domain)"/>
    <property type="match status" value="1"/>
</dbReference>
<comment type="catalytic activity">
    <reaction evidence="3">
        <text>O-succinyl-L-homoserine + hydrogen sulfide = L-homocysteine + succinate</text>
        <dbReference type="Rhea" id="RHEA:27826"/>
        <dbReference type="ChEBI" id="CHEBI:29919"/>
        <dbReference type="ChEBI" id="CHEBI:30031"/>
        <dbReference type="ChEBI" id="CHEBI:57661"/>
        <dbReference type="ChEBI" id="CHEBI:58199"/>
    </reaction>
</comment>
<dbReference type="EMBL" id="CP091512">
    <property type="protein sequence ID" value="UOO93096.1"/>
    <property type="molecule type" value="Genomic_DNA"/>
</dbReference>